<dbReference type="AlphaFoldDB" id="A0AAD4N5A7"/>
<name>A0AAD4N5A7_9BILA</name>
<organism evidence="1 2">
    <name type="scientific">Ditylenchus destructor</name>
    <dbReference type="NCBI Taxonomy" id="166010"/>
    <lineage>
        <taxon>Eukaryota</taxon>
        <taxon>Metazoa</taxon>
        <taxon>Ecdysozoa</taxon>
        <taxon>Nematoda</taxon>
        <taxon>Chromadorea</taxon>
        <taxon>Rhabditida</taxon>
        <taxon>Tylenchina</taxon>
        <taxon>Tylenchomorpha</taxon>
        <taxon>Sphaerularioidea</taxon>
        <taxon>Anguinidae</taxon>
        <taxon>Anguininae</taxon>
        <taxon>Ditylenchus</taxon>
    </lineage>
</organism>
<gene>
    <name evidence="1" type="ORF">DdX_07189</name>
</gene>
<dbReference type="EMBL" id="JAKKPZ010000009">
    <property type="protein sequence ID" value="KAI1717441.1"/>
    <property type="molecule type" value="Genomic_DNA"/>
</dbReference>
<protein>
    <submittedName>
        <fullName evidence="1">Uncharacterized protein</fullName>
    </submittedName>
</protein>
<accession>A0AAD4N5A7</accession>
<sequence length="125" mass="14095">MTSINLKTAQPTYGYRCGLWLRPMSRQLGFGNREQSISTINRKGSGVHSWFFAFNRRWLSVAGLKQTSLTEAFPLLAVLTSFPPPCHIFTFSPVLLPLALHHEEKRAIAAELCMCSELSNALQRE</sequence>
<evidence type="ECO:0000313" key="2">
    <source>
        <dbReference type="Proteomes" id="UP001201812"/>
    </source>
</evidence>
<comment type="caution">
    <text evidence="1">The sequence shown here is derived from an EMBL/GenBank/DDBJ whole genome shotgun (WGS) entry which is preliminary data.</text>
</comment>
<evidence type="ECO:0000313" key="1">
    <source>
        <dbReference type="EMBL" id="KAI1717441.1"/>
    </source>
</evidence>
<proteinExistence type="predicted"/>
<dbReference type="Proteomes" id="UP001201812">
    <property type="component" value="Unassembled WGS sequence"/>
</dbReference>
<reference evidence="1" key="1">
    <citation type="submission" date="2022-01" db="EMBL/GenBank/DDBJ databases">
        <title>Genome Sequence Resource for Two Populations of Ditylenchus destructor, the Migratory Endoparasitic Phytonematode.</title>
        <authorList>
            <person name="Zhang H."/>
            <person name="Lin R."/>
            <person name="Xie B."/>
        </authorList>
    </citation>
    <scope>NUCLEOTIDE SEQUENCE</scope>
    <source>
        <strain evidence="1">BazhouSP</strain>
    </source>
</reference>
<keyword evidence="2" id="KW-1185">Reference proteome</keyword>